<evidence type="ECO:0000256" key="9">
    <source>
        <dbReference type="SAM" id="MobiDB-lite"/>
    </source>
</evidence>
<dbReference type="OrthoDB" id="10257739at2759"/>
<reference evidence="10 11" key="1">
    <citation type="journal article" date="2018" name="Nat. Ecol. Evol.">
        <title>Pezizomycetes genomes reveal the molecular basis of ectomycorrhizal truffle lifestyle.</title>
        <authorList>
            <person name="Murat C."/>
            <person name="Payen T."/>
            <person name="Noel B."/>
            <person name="Kuo A."/>
            <person name="Morin E."/>
            <person name="Chen J."/>
            <person name="Kohler A."/>
            <person name="Krizsan K."/>
            <person name="Balestrini R."/>
            <person name="Da Silva C."/>
            <person name="Montanini B."/>
            <person name="Hainaut M."/>
            <person name="Levati E."/>
            <person name="Barry K.W."/>
            <person name="Belfiori B."/>
            <person name="Cichocki N."/>
            <person name="Clum A."/>
            <person name="Dockter R.B."/>
            <person name="Fauchery L."/>
            <person name="Guy J."/>
            <person name="Iotti M."/>
            <person name="Le Tacon F."/>
            <person name="Lindquist E.A."/>
            <person name="Lipzen A."/>
            <person name="Malagnac F."/>
            <person name="Mello A."/>
            <person name="Molinier V."/>
            <person name="Miyauchi S."/>
            <person name="Poulain J."/>
            <person name="Riccioni C."/>
            <person name="Rubini A."/>
            <person name="Sitrit Y."/>
            <person name="Splivallo R."/>
            <person name="Traeger S."/>
            <person name="Wang M."/>
            <person name="Zifcakova L."/>
            <person name="Wipf D."/>
            <person name="Zambonelli A."/>
            <person name="Paolocci F."/>
            <person name="Nowrousian M."/>
            <person name="Ottonello S."/>
            <person name="Baldrian P."/>
            <person name="Spatafora J.W."/>
            <person name="Henrissat B."/>
            <person name="Nagy L.G."/>
            <person name="Aury J.M."/>
            <person name="Wincker P."/>
            <person name="Grigoriev I.V."/>
            <person name="Bonfante P."/>
            <person name="Martin F.M."/>
        </authorList>
    </citation>
    <scope>NUCLEOTIDE SEQUENCE [LARGE SCALE GENOMIC DNA]</scope>
    <source>
        <strain evidence="10 11">RN42</strain>
    </source>
</reference>
<evidence type="ECO:0000313" key="10">
    <source>
        <dbReference type="EMBL" id="RPA83117.1"/>
    </source>
</evidence>
<proteinExistence type="inferred from homology"/>
<feature type="compositionally biased region" description="Polar residues" evidence="9">
    <location>
        <begin position="111"/>
        <end position="125"/>
    </location>
</feature>
<gene>
    <name evidence="10" type="ORF">BJ508DRAFT_413765</name>
</gene>
<comment type="function">
    <text evidence="8">Component of the Mediator complex, a coactivator involved in the regulated transcription of nearly all RNA polymerase II-dependent genes. Mediator functions as a bridge to convey information from gene-specific regulatory proteins to the basal RNA polymerase II transcription machinery. Mediator is recruited to promoters by direct interactions with regulatory proteins and serves as a scaffold for the assembly of a functional preinitiation complex with RNA polymerase II and the general transcription factors.</text>
</comment>
<keyword evidence="4 8" id="KW-0805">Transcription regulation</keyword>
<keyword evidence="5 8" id="KW-0010">Activator</keyword>
<evidence type="ECO:0000313" key="11">
    <source>
        <dbReference type="Proteomes" id="UP000275078"/>
    </source>
</evidence>
<organism evidence="10 11">
    <name type="scientific">Ascobolus immersus RN42</name>
    <dbReference type="NCBI Taxonomy" id="1160509"/>
    <lineage>
        <taxon>Eukaryota</taxon>
        <taxon>Fungi</taxon>
        <taxon>Dikarya</taxon>
        <taxon>Ascomycota</taxon>
        <taxon>Pezizomycotina</taxon>
        <taxon>Pezizomycetes</taxon>
        <taxon>Pezizales</taxon>
        <taxon>Ascobolaceae</taxon>
        <taxon>Ascobolus</taxon>
    </lineage>
</organism>
<protein>
    <recommendedName>
        <fullName evidence="3 8">Mediator of RNA polymerase II transcription subunit 31</fullName>
    </recommendedName>
</protein>
<evidence type="ECO:0000256" key="1">
    <source>
        <dbReference type="ARBA" id="ARBA00004123"/>
    </source>
</evidence>
<comment type="similarity">
    <text evidence="2 8">Belongs to the Mediator complex subunit 31 family.</text>
</comment>
<keyword evidence="7 8" id="KW-0539">Nucleus</keyword>
<keyword evidence="11" id="KW-1185">Reference proteome</keyword>
<dbReference type="Proteomes" id="UP000275078">
    <property type="component" value="Unassembled WGS sequence"/>
</dbReference>
<dbReference type="PANTHER" id="PTHR13186">
    <property type="entry name" value="MEDIATOR OF RNA POLYMERASE II TRANSCRIPTION SUBUNIT 31"/>
    <property type="match status" value="1"/>
</dbReference>
<evidence type="ECO:0000256" key="3">
    <source>
        <dbReference type="ARBA" id="ARBA00019660"/>
    </source>
</evidence>
<keyword evidence="6 8" id="KW-0804">Transcription</keyword>
<dbReference type="EMBL" id="ML119667">
    <property type="protein sequence ID" value="RPA83117.1"/>
    <property type="molecule type" value="Genomic_DNA"/>
</dbReference>
<dbReference type="Gene3D" id="1.10.10.1340">
    <property type="entry name" value="Mediator of RNA polymerase II, submodule Med31 (Soh1)"/>
    <property type="match status" value="1"/>
</dbReference>
<comment type="subcellular location">
    <subcellularLocation>
        <location evidence="1 8">Nucleus</location>
    </subcellularLocation>
</comment>
<dbReference type="Pfam" id="PF05669">
    <property type="entry name" value="Med31"/>
    <property type="match status" value="1"/>
</dbReference>
<dbReference type="AlphaFoldDB" id="A0A3N4ICE8"/>
<comment type="subunit">
    <text evidence="8">Component of the Mediator complex.</text>
</comment>
<dbReference type="GO" id="GO:0003712">
    <property type="term" value="F:transcription coregulator activity"/>
    <property type="evidence" value="ECO:0007669"/>
    <property type="project" value="InterPro"/>
</dbReference>
<feature type="region of interest" description="Disordered" evidence="9">
    <location>
        <begin position="104"/>
        <end position="125"/>
    </location>
</feature>
<sequence length="125" mass="14517">MADQGTEDISYTRFEVELEFVQCLANPKYLAHLAFSKFFEDERFLNYLNYLEYFRQPEYAKLLTYPAYSLNALALLKQPAFRQQILNPEFVNMMYEEALGVKQEPVAPEGQEQSQVTQNGEAGKV</sequence>
<evidence type="ECO:0000256" key="6">
    <source>
        <dbReference type="ARBA" id="ARBA00023163"/>
    </source>
</evidence>
<evidence type="ECO:0000256" key="7">
    <source>
        <dbReference type="ARBA" id="ARBA00023242"/>
    </source>
</evidence>
<dbReference type="InterPro" id="IPR008831">
    <property type="entry name" value="Mediator_Med31"/>
</dbReference>
<evidence type="ECO:0000256" key="2">
    <source>
        <dbReference type="ARBA" id="ARBA00006378"/>
    </source>
</evidence>
<evidence type="ECO:0000256" key="4">
    <source>
        <dbReference type="ARBA" id="ARBA00023015"/>
    </source>
</evidence>
<dbReference type="GO" id="GO:0006355">
    <property type="term" value="P:regulation of DNA-templated transcription"/>
    <property type="evidence" value="ECO:0007669"/>
    <property type="project" value="InterPro"/>
</dbReference>
<dbReference type="GO" id="GO:0016592">
    <property type="term" value="C:mediator complex"/>
    <property type="evidence" value="ECO:0007669"/>
    <property type="project" value="InterPro"/>
</dbReference>
<name>A0A3N4ICE8_ASCIM</name>
<dbReference type="InterPro" id="IPR038089">
    <property type="entry name" value="Med31_sf"/>
</dbReference>
<accession>A0A3N4ICE8</accession>
<evidence type="ECO:0000256" key="8">
    <source>
        <dbReference type="RuleBase" id="RU364129"/>
    </source>
</evidence>
<evidence type="ECO:0000256" key="5">
    <source>
        <dbReference type="ARBA" id="ARBA00023159"/>
    </source>
</evidence>
<dbReference type="STRING" id="1160509.A0A3N4ICE8"/>